<dbReference type="Gene3D" id="3.40.50.300">
    <property type="entry name" value="P-loop containing nucleotide triphosphate hydrolases"/>
    <property type="match status" value="1"/>
</dbReference>
<dbReference type="eggNOG" id="COG3903">
    <property type="taxonomic scope" value="Bacteria"/>
</dbReference>
<dbReference type="eggNOG" id="COG0457">
    <property type="taxonomic scope" value="Bacteria"/>
</dbReference>
<dbReference type="Gene3D" id="1.25.40.10">
    <property type="entry name" value="Tetratricopeptide repeat domain"/>
    <property type="match status" value="2"/>
</dbReference>
<dbReference type="SMART" id="SM00382">
    <property type="entry name" value="AAA"/>
    <property type="match status" value="1"/>
</dbReference>
<dbReference type="SUPFAM" id="SSF52540">
    <property type="entry name" value="P-loop containing nucleoside triphosphate hydrolases"/>
    <property type="match status" value="1"/>
</dbReference>
<feature type="domain" description="AAA+ ATPase" evidence="2">
    <location>
        <begin position="81"/>
        <end position="224"/>
    </location>
</feature>
<dbReference type="SMART" id="SM00028">
    <property type="entry name" value="TPR"/>
    <property type="match status" value="5"/>
</dbReference>
<gene>
    <name evidence="3" type="ordered locus">Snas_1770</name>
</gene>
<name>D3PYA0_STANL</name>
<dbReference type="InterPro" id="IPR011990">
    <property type="entry name" value="TPR-like_helical_dom_sf"/>
</dbReference>
<sequence length="741" mass="80788">MLDRHRAGRTVEALSMFRKARQRGIPLEPQLTELHRRLLCDDPALSGDDEPTWPAPRQLPPAPSDFVGRETELAELDARASGPVIGVHGLAGVGKTTLVLRWAHGVAAGFRDGQLFVDLRGGPVGEPLRPSQILDRALRALGVPTDEIPSDLDRRSRLYLSLLRQRRVLVVLDNARDTEQVDPLLPVTGSSLVIVTSREPLPDIDSLELGVPGTDQAVALLPSGRRSAELAEQCARLPLALRMVAGIPDVALRPATEPKAALGTVLEEVYRRLGPRQQRLLRVVGGFPAATAGTTDLAVMANLPVDETARLLDELAATGLIETVGPGGWRGHDLVRAFAREQPGHNDSPRDDLRRLLDWYVPATSRANAVAFGTSVRAETGEVRPPEFADAAEALEWLDFRYPSLLGAIRQGAGNGNPGPAAHLASDLFRYFSVHGYIEEWMDVTAVALDAARSAGDRKIEVRLSLNLGYACWDAAKVDEAHRHFQHALAVSQELRDRDSQATVLGVLTGVNITVGRYLRAYEYASVALTMSQSLNNHVSEAIATENLGIVDLLRGNNAQAIRLLERSLSLYRRHKVRLIEPDAHSELARALFRDGDLEKAASHAERSVGEFSDIGDDSAAAWAKTRLGLINGVLGDPAEALDLHRQALPVMLRSPRNEYKSEALNNAGITYTAAGRPDWALEFHHEALVNAQRISCLYEKARALDGIAAAHRAQGERADEYAHRAHELYVRLGAAEARRG</sequence>
<accession>D3PYA0</accession>
<proteinExistence type="predicted"/>
<feature type="region of interest" description="Disordered" evidence="1">
    <location>
        <begin position="43"/>
        <end position="63"/>
    </location>
</feature>
<dbReference type="EMBL" id="CP001778">
    <property type="protein sequence ID" value="ADD41467.1"/>
    <property type="molecule type" value="Genomic_DNA"/>
</dbReference>
<dbReference type="STRING" id="446470.Snas_1770"/>
<dbReference type="Pfam" id="PF00931">
    <property type="entry name" value="NB-ARC"/>
    <property type="match status" value="1"/>
</dbReference>
<dbReference type="AlphaFoldDB" id="D3PYA0"/>
<dbReference type="InterPro" id="IPR002182">
    <property type="entry name" value="NB-ARC"/>
</dbReference>
<reference evidence="3 4" key="1">
    <citation type="journal article" date="2009" name="Stand. Genomic Sci.">
        <title>Complete genome sequence of Stackebrandtia nassauensis type strain (LLR-40K-21).</title>
        <authorList>
            <person name="Munk C."/>
            <person name="Lapidus A."/>
            <person name="Copeland A."/>
            <person name="Jando M."/>
            <person name="Mayilraj S."/>
            <person name="Glavina Del Rio T."/>
            <person name="Nolan M."/>
            <person name="Chen F."/>
            <person name="Lucas S."/>
            <person name="Tice H."/>
            <person name="Cheng J.F."/>
            <person name="Han C."/>
            <person name="Detter J.C."/>
            <person name="Bruce D."/>
            <person name="Goodwin L."/>
            <person name="Chain P."/>
            <person name="Pitluck S."/>
            <person name="Goker M."/>
            <person name="Ovchinikova G."/>
            <person name="Pati A."/>
            <person name="Ivanova N."/>
            <person name="Mavromatis K."/>
            <person name="Chen A."/>
            <person name="Palaniappan K."/>
            <person name="Land M."/>
            <person name="Hauser L."/>
            <person name="Chang Y.J."/>
            <person name="Jeffries C.D."/>
            <person name="Bristow J."/>
            <person name="Eisen J.A."/>
            <person name="Markowitz V."/>
            <person name="Hugenholtz P."/>
            <person name="Kyrpides N.C."/>
            <person name="Klenk H.P."/>
        </authorList>
    </citation>
    <scope>NUCLEOTIDE SEQUENCE [LARGE SCALE GENOMIC DNA]</scope>
    <source>
        <strain evidence="4">DSM 44728 / CIP 108903 / NRRL B-16338 / NBRC 102104 / LLR-40K-21</strain>
    </source>
</reference>
<dbReference type="InterPro" id="IPR003593">
    <property type="entry name" value="AAA+_ATPase"/>
</dbReference>
<protein>
    <submittedName>
        <fullName evidence="3">Tetratricopeptide TPR_4</fullName>
    </submittedName>
</protein>
<organism evidence="3 4">
    <name type="scientific">Stackebrandtia nassauensis (strain DSM 44728 / CIP 108903 / NRRL B-16338 / NBRC 102104 / LLR-40K-21)</name>
    <dbReference type="NCBI Taxonomy" id="446470"/>
    <lineage>
        <taxon>Bacteria</taxon>
        <taxon>Bacillati</taxon>
        <taxon>Actinomycetota</taxon>
        <taxon>Actinomycetes</taxon>
        <taxon>Glycomycetales</taxon>
        <taxon>Glycomycetaceae</taxon>
        <taxon>Stackebrandtia</taxon>
    </lineage>
</organism>
<evidence type="ECO:0000313" key="4">
    <source>
        <dbReference type="Proteomes" id="UP000000844"/>
    </source>
</evidence>
<dbReference type="PANTHER" id="PTHR47691:SF3">
    <property type="entry name" value="HTH-TYPE TRANSCRIPTIONAL REGULATOR RV0890C-RELATED"/>
    <property type="match status" value="1"/>
</dbReference>
<feature type="compositionally biased region" description="Pro residues" evidence="1">
    <location>
        <begin position="53"/>
        <end position="63"/>
    </location>
</feature>
<keyword evidence="4" id="KW-1185">Reference proteome</keyword>
<dbReference type="Proteomes" id="UP000000844">
    <property type="component" value="Chromosome"/>
</dbReference>
<dbReference type="KEGG" id="sna:Snas_1770"/>
<dbReference type="InterPro" id="IPR019734">
    <property type="entry name" value="TPR_rpt"/>
</dbReference>
<evidence type="ECO:0000313" key="3">
    <source>
        <dbReference type="EMBL" id="ADD41467.1"/>
    </source>
</evidence>
<dbReference type="SUPFAM" id="SSF48452">
    <property type="entry name" value="TPR-like"/>
    <property type="match status" value="2"/>
</dbReference>
<dbReference type="PANTHER" id="PTHR47691">
    <property type="entry name" value="REGULATOR-RELATED"/>
    <property type="match status" value="1"/>
</dbReference>
<dbReference type="InterPro" id="IPR027417">
    <property type="entry name" value="P-loop_NTPase"/>
</dbReference>
<dbReference type="Pfam" id="PF13424">
    <property type="entry name" value="TPR_12"/>
    <property type="match status" value="1"/>
</dbReference>
<evidence type="ECO:0000256" key="1">
    <source>
        <dbReference type="SAM" id="MobiDB-lite"/>
    </source>
</evidence>
<dbReference type="GO" id="GO:0043531">
    <property type="term" value="F:ADP binding"/>
    <property type="evidence" value="ECO:0007669"/>
    <property type="project" value="InterPro"/>
</dbReference>
<dbReference type="PRINTS" id="PR00364">
    <property type="entry name" value="DISEASERSIST"/>
</dbReference>
<dbReference type="HOGENOM" id="CLU_004665_2_1_11"/>
<evidence type="ECO:0000259" key="2">
    <source>
        <dbReference type="SMART" id="SM00382"/>
    </source>
</evidence>